<dbReference type="EMBL" id="BONZ01000088">
    <property type="protein sequence ID" value="GIH20063.1"/>
    <property type="molecule type" value="Genomic_DNA"/>
</dbReference>
<keyword evidence="9" id="KW-1185">Reference proteome</keyword>
<evidence type="ECO:0000256" key="3">
    <source>
        <dbReference type="ARBA" id="ARBA00022723"/>
    </source>
</evidence>
<feature type="domain" description="Alcohol dehydrogenase-like N-terminal" evidence="7">
    <location>
        <begin position="25"/>
        <end position="137"/>
    </location>
</feature>
<name>A0A8J3R1T5_9ACTN</name>
<comment type="cofactor">
    <cofactor evidence="1">
        <name>Zn(2+)</name>
        <dbReference type="ChEBI" id="CHEBI:29105"/>
    </cofactor>
</comment>
<evidence type="ECO:0000256" key="2">
    <source>
        <dbReference type="ARBA" id="ARBA00008072"/>
    </source>
</evidence>
<dbReference type="Gene3D" id="3.40.50.720">
    <property type="entry name" value="NAD(P)-binding Rossmann-like Domain"/>
    <property type="match status" value="1"/>
</dbReference>
<dbReference type="Gene3D" id="3.90.180.10">
    <property type="entry name" value="Medium-chain alcohol dehydrogenases, catalytic domain"/>
    <property type="match status" value="1"/>
</dbReference>
<dbReference type="Pfam" id="PF00107">
    <property type="entry name" value="ADH_zinc_N"/>
    <property type="match status" value="1"/>
</dbReference>
<evidence type="ECO:0000259" key="7">
    <source>
        <dbReference type="Pfam" id="PF08240"/>
    </source>
</evidence>
<evidence type="ECO:0000313" key="8">
    <source>
        <dbReference type="EMBL" id="GIH20063.1"/>
    </source>
</evidence>
<proteinExistence type="inferred from homology"/>
<dbReference type="InterPro" id="IPR036291">
    <property type="entry name" value="NAD(P)-bd_dom_sf"/>
</dbReference>
<evidence type="ECO:0000259" key="6">
    <source>
        <dbReference type="Pfam" id="PF00107"/>
    </source>
</evidence>
<dbReference type="AlphaFoldDB" id="A0A8J3R1T5"/>
<dbReference type="PANTHER" id="PTHR42813:SF3">
    <property type="entry name" value="GLUTATHIONE-INDEPENDENT FORMALDEHYDE DEHYDROGENASE"/>
    <property type="match status" value="1"/>
</dbReference>
<dbReference type="PANTHER" id="PTHR42813">
    <property type="entry name" value="ZINC-TYPE ALCOHOL DEHYDROGENASE-LIKE"/>
    <property type="match status" value="1"/>
</dbReference>
<feature type="domain" description="Alcohol dehydrogenase-like C-terminal" evidence="6">
    <location>
        <begin position="186"/>
        <end position="293"/>
    </location>
</feature>
<organism evidence="8 9">
    <name type="scientific">Rugosimonospora africana</name>
    <dbReference type="NCBI Taxonomy" id="556532"/>
    <lineage>
        <taxon>Bacteria</taxon>
        <taxon>Bacillati</taxon>
        <taxon>Actinomycetota</taxon>
        <taxon>Actinomycetes</taxon>
        <taxon>Micromonosporales</taxon>
        <taxon>Micromonosporaceae</taxon>
        <taxon>Rugosimonospora</taxon>
    </lineage>
</organism>
<dbReference type="InterPro" id="IPR013154">
    <property type="entry name" value="ADH-like_N"/>
</dbReference>
<evidence type="ECO:0000256" key="4">
    <source>
        <dbReference type="ARBA" id="ARBA00022833"/>
    </source>
</evidence>
<accession>A0A8J3R1T5</accession>
<sequence>MRALIYQGPRDVAVRDVPDARIERPTDVLVRITSTNICGSDLHMYEGRTSVEQGTVLGHENLGEVVGVGRAVDRVKVGDMVCLPFNVACGFCRNCERGFTGYCLTVNPGFAGGAYGYADMGPYSGGQAELLRVPYGDVNCLRLPPDAREKENDYVMLSDIWPTGYHATELAGVSTGDSVVVYGAGPVGLMAAYSAMLCGASKVMVVDRQPDRLALADKIGAIPVDDGLGDPVEQVLDQTGGEGADKGCECVGWQAHDPDGNERPNQTMNNLIRSVRATGALGVVGVFVPQDPQSPDSLMRDGEVALDLGLFFQKGLRMGSGQADVKRYNRQLRDLIAADRAQPSFLVSHNLGLDDAPDAYRHFDNREDGWTKVVLNP</sequence>
<dbReference type="SUPFAM" id="SSF50129">
    <property type="entry name" value="GroES-like"/>
    <property type="match status" value="1"/>
</dbReference>
<dbReference type="SUPFAM" id="SSF51735">
    <property type="entry name" value="NAD(P)-binding Rossmann-fold domains"/>
    <property type="match status" value="1"/>
</dbReference>
<keyword evidence="4" id="KW-0862">Zinc</keyword>
<dbReference type="Pfam" id="PF08240">
    <property type="entry name" value="ADH_N"/>
    <property type="match status" value="1"/>
</dbReference>
<dbReference type="CDD" id="cd08282">
    <property type="entry name" value="PFDH_like"/>
    <property type="match status" value="1"/>
</dbReference>
<evidence type="ECO:0000256" key="5">
    <source>
        <dbReference type="ARBA" id="ARBA00023027"/>
    </source>
</evidence>
<keyword evidence="5" id="KW-0520">NAD</keyword>
<reference evidence="8" key="1">
    <citation type="submission" date="2021-01" db="EMBL/GenBank/DDBJ databases">
        <title>Whole genome shotgun sequence of Rugosimonospora africana NBRC 104875.</title>
        <authorList>
            <person name="Komaki H."/>
            <person name="Tamura T."/>
        </authorList>
    </citation>
    <scope>NUCLEOTIDE SEQUENCE</scope>
    <source>
        <strain evidence="8">NBRC 104875</strain>
    </source>
</reference>
<dbReference type="RefSeq" id="WP_203923502.1">
    <property type="nucleotide sequence ID" value="NZ_BONZ01000088.1"/>
</dbReference>
<keyword evidence="3" id="KW-0479">Metal-binding</keyword>
<dbReference type="InterPro" id="IPR013149">
    <property type="entry name" value="ADH-like_C"/>
</dbReference>
<dbReference type="Proteomes" id="UP000642748">
    <property type="component" value="Unassembled WGS sequence"/>
</dbReference>
<evidence type="ECO:0000256" key="1">
    <source>
        <dbReference type="ARBA" id="ARBA00001947"/>
    </source>
</evidence>
<protein>
    <submittedName>
        <fullName evidence="8">Aldehyde dehydrogenase</fullName>
    </submittedName>
</protein>
<comment type="caution">
    <text evidence="8">The sequence shown here is derived from an EMBL/GenBank/DDBJ whole genome shotgun (WGS) entry which is preliminary data.</text>
</comment>
<comment type="similarity">
    <text evidence="2">Belongs to the zinc-containing alcohol dehydrogenase family.</text>
</comment>
<dbReference type="InterPro" id="IPR011032">
    <property type="entry name" value="GroES-like_sf"/>
</dbReference>
<evidence type="ECO:0000313" key="9">
    <source>
        <dbReference type="Proteomes" id="UP000642748"/>
    </source>
</evidence>
<gene>
    <name evidence="8" type="ORF">Raf01_82350</name>
</gene>
<dbReference type="GO" id="GO:0046872">
    <property type="term" value="F:metal ion binding"/>
    <property type="evidence" value="ECO:0007669"/>
    <property type="project" value="UniProtKB-KW"/>
</dbReference>